<protein>
    <submittedName>
        <fullName evidence="1">Uncharacterized protein</fullName>
    </submittedName>
</protein>
<organism evidence="1 2">
    <name type="scientific">Eretmocerus hayati</name>
    <dbReference type="NCBI Taxonomy" id="131215"/>
    <lineage>
        <taxon>Eukaryota</taxon>
        <taxon>Metazoa</taxon>
        <taxon>Ecdysozoa</taxon>
        <taxon>Arthropoda</taxon>
        <taxon>Hexapoda</taxon>
        <taxon>Insecta</taxon>
        <taxon>Pterygota</taxon>
        <taxon>Neoptera</taxon>
        <taxon>Endopterygota</taxon>
        <taxon>Hymenoptera</taxon>
        <taxon>Apocrita</taxon>
        <taxon>Proctotrupomorpha</taxon>
        <taxon>Chalcidoidea</taxon>
        <taxon>Aphelinidae</taxon>
        <taxon>Aphelininae</taxon>
        <taxon>Eretmocerus</taxon>
    </lineage>
</organism>
<dbReference type="EMBL" id="CM056742">
    <property type="protein sequence ID" value="KAJ8675818.1"/>
    <property type="molecule type" value="Genomic_DNA"/>
</dbReference>
<sequence length="143" mass="16138">MPIKKGTPEILDSNMNIFDGSSKLEREVDYRERYGKACECQACKENWTDMKSKSGVHTFYSEVALDSSQKSCKVFRDYSTLLKTNQGISSMEKLTKFSELIENTIQESPLPSLSTAFVIEGFISFIENPYGMSKPQVSNNCCT</sequence>
<gene>
    <name evidence="1" type="ORF">QAD02_011604</name>
</gene>
<name>A0ACC2NX71_9HYME</name>
<comment type="caution">
    <text evidence="1">The sequence shown here is derived from an EMBL/GenBank/DDBJ whole genome shotgun (WGS) entry which is preliminary data.</text>
</comment>
<keyword evidence="2" id="KW-1185">Reference proteome</keyword>
<proteinExistence type="predicted"/>
<reference evidence="1" key="1">
    <citation type="submission" date="2023-04" db="EMBL/GenBank/DDBJ databases">
        <title>A chromosome-level genome assembly of the parasitoid wasp Eretmocerus hayati.</title>
        <authorList>
            <person name="Zhong Y."/>
            <person name="Liu S."/>
            <person name="Liu Y."/>
        </authorList>
    </citation>
    <scope>NUCLEOTIDE SEQUENCE</scope>
    <source>
        <strain evidence="1">ZJU_SS_LIU_2023</strain>
    </source>
</reference>
<dbReference type="Proteomes" id="UP001239111">
    <property type="component" value="Chromosome 2"/>
</dbReference>
<evidence type="ECO:0000313" key="1">
    <source>
        <dbReference type="EMBL" id="KAJ8675818.1"/>
    </source>
</evidence>
<accession>A0ACC2NX71</accession>
<evidence type="ECO:0000313" key="2">
    <source>
        <dbReference type="Proteomes" id="UP001239111"/>
    </source>
</evidence>